<keyword evidence="2" id="KW-0963">Cytoplasm</keyword>
<dbReference type="SMART" id="SM01288">
    <property type="entry name" value="FISNA"/>
    <property type="match status" value="1"/>
</dbReference>
<sequence length="239" mass="28163">MYSYYYSLNRRIFNLLKLSSQLLVHCLFVMLLVTDVDYRVKYKEHIKKQYQLIKERNSGLGENVNLSKRYTKLTIISKLCCKKEREHEIMASGWRHAKIMIERTRSSVTMNSLFEPDENGQTLQIVVLQRASGIGKTMTGKRSLIDLIIQNCPDKNVPTEEILLNQEKLLFIIDGFDELRFSFDRKEDSLWTDPRKEMPMKDTLSSLFRKQLLPKSYLMIITRPTALEKLQHCMECSRL</sequence>
<evidence type="ECO:0000259" key="5">
    <source>
        <dbReference type="SMART" id="SM01288"/>
    </source>
</evidence>
<dbReference type="InterPro" id="IPR029495">
    <property type="entry name" value="NACHT-assoc"/>
</dbReference>
<protein>
    <recommendedName>
        <fullName evidence="5">FISNA domain-containing protein</fullName>
    </recommendedName>
</protein>
<accession>A0A8C0FVY4</accession>
<reference evidence="6" key="1">
    <citation type="submission" date="2025-08" db="UniProtKB">
        <authorList>
            <consortium name="Ensembl"/>
        </authorList>
    </citation>
    <scope>IDENTIFICATION</scope>
</reference>
<proteinExistence type="predicted"/>
<keyword evidence="7" id="KW-1185">Reference proteome</keyword>
<evidence type="ECO:0000313" key="7">
    <source>
        <dbReference type="Proteomes" id="UP000694404"/>
    </source>
</evidence>
<evidence type="ECO:0000256" key="2">
    <source>
        <dbReference type="ARBA" id="ARBA00022490"/>
    </source>
</evidence>
<evidence type="ECO:0000256" key="1">
    <source>
        <dbReference type="ARBA" id="ARBA00004496"/>
    </source>
</evidence>
<organism evidence="6 7">
    <name type="scientific">Chelonoidis abingdonii</name>
    <name type="common">Abingdon island giant tortoise</name>
    <name type="synonym">Testudo abingdonii</name>
    <dbReference type="NCBI Taxonomy" id="106734"/>
    <lineage>
        <taxon>Eukaryota</taxon>
        <taxon>Metazoa</taxon>
        <taxon>Chordata</taxon>
        <taxon>Craniata</taxon>
        <taxon>Vertebrata</taxon>
        <taxon>Euteleostomi</taxon>
        <taxon>Archelosauria</taxon>
        <taxon>Testudinata</taxon>
        <taxon>Testudines</taxon>
        <taxon>Cryptodira</taxon>
        <taxon>Durocryptodira</taxon>
        <taxon>Testudinoidea</taxon>
        <taxon>Testudinidae</taxon>
        <taxon>Chelonoidis</taxon>
    </lineage>
</organism>
<dbReference type="InterPro" id="IPR007111">
    <property type="entry name" value="NACHT_NTPase"/>
</dbReference>
<dbReference type="Gene3D" id="3.40.50.300">
    <property type="entry name" value="P-loop containing nucleotide triphosphate hydrolases"/>
    <property type="match status" value="1"/>
</dbReference>
<dbReference type="InterPro" id="IPR050637">
    <property type="entry name" value="NLRP_innate_immun_reg"/>
</dbReference>
<dbReference type="InterPro" id="IPR027417">
    <property type="entry name" value="P-loop_NTPase"/>
</dbReference>
<feature type="transmembrane region" description="Helical" evidence="4">
    <location>
        <begin position="12"/>
        <end position="33"/>
    </location>
</feature>
<keyword evidence="4" id="KW-0472">Membrane</keyword>
<evidence type="ECO:0000256" key="4">
    <source>
        <dbReference type="SAM" id="Phobius"/>
    </source>
</evidence>
<comment type="subcellular location">
    <subcellularLocation>
        <location evidence="1">Cytoplasm</location>
    </subcellularLocation>
</comment>
<keyword evidence="4" id="KW-0812">Transmembrane</keyword>
<feature type="domain" description="FISNA" evidence="5">
    <location>
        <begin position="41"/>
        <end position="115"/>
    </location>
</feature>
<dbReference type="PANTHER" id="PTHR45690:SF19">
    <property type="entry name" value="NACHT, LRR AND PYD DOMAINS-CONTAINING PROTEIN 3"/>
    <property type="match status" value="1"/>
</dbReference>
<dbReference type="PANTHER" id="PTHR45690">
    <property type="entry name" value="NACHT, LRR AND PYD DOMAINS-CONTAINING PROTEIN 12"/>
    <property type="match status" value="1"/>
</dbReference>
<dbReference type="OMA" id="WRHAKIM"/>
<evidence type="ECO:0000256" key="3">
    <source>
        <dbReference type="ARBA" id="ARBA00022737"/>
    </source>
</evidence>
<dbReference type="Ensembl" id="ENSCABT00000000131.1">
    <property type="protein sequence ID" value="ENSCABP00000000115.1"/>
    <property type="gene ID" value="ENSCABG00000000108.1"/>
</dbReference>
<name>A0A8C0FVY4_CHEAB</name>
<keyword evidence="3" id="KW-0677">Repeat</keyword>
<dbReference type="Proteomes" id="UP000694404">
    <property type="component" value="Unplaced"/>
</dbReference>
<keyword evidence="4" id="KW-1133">Transmembrane helix</keyword>
<dbReference type="Pfam" id="PF14484">
    <property type="entry name" value="FISNA"/>
    <property type="match status" value="1"/>
</dbReference>
<dbReference type="AlphaFoldDB" id="A0A8C0FVY4"/>
<dbReference type="Pfam" id="PF05729">
    <property type="entry name" value="NACHT"/>
    <property type="match status" value="1"/>
</dbReference>
<reference evidence="6" key="2">
    <citation type="submission" date="2025-09" db="UniProtKB">
        <authorList>
            <consortium name="Ensembl"/>
        </authorList>
    </citation>
    <scope>IDENTIFICATION</scope>
</reference>
<evidence type="ECO:0000313" key="6">
    <source>
        <dbReference type="Ensembl" id="ENSCABP00000000115.1"/>
    </source>
</evidence>
<dbReference type="GeneTree" id="ENSGT00940000159520"/>
<dbReference type="GO" id="GO:0005737">
    <property type="term" value="C:cytoplasm"/>
    <property type="evidence" value="ECO:0007669"/>
    <property type="project" value="UniProtKB-SubCell"/>
</dbReference>